<dbReference type="InterPro" id="IPR005814">
    <property type="entry name" value="Aminotrans_3"/>
</dbReference>
<dbReference type="OrthoDB" id="9807885at2"/>
<dbReference type="PIRSF" id="PIRSF000521">
    <property type="entry name" value="Transaminase_4ab_Lys_Orn"/>
    <property type="match status" value="1"/>
</dbReference>
<dbReference type="PANTHER" id="PTHR43094">
    <property type="entry name" value="AMINOTRANSFERASE"/>
    <property type="match status" value="1"/>
</dbReference>
<evidence type="ECO:0008006" key="7">
    <source>
        <dbReference type="Google" id="ProtNLM"/>
    </source>
</evidence>
<dbReference type="STRING" id="1441095.AM592_06780"/>
<dbReference type="CDD" id="cd00610">
    <property type="entry name" value="OAT_like"/>
    <property type="match status" value="1"/>
</dbReference>
<dbReference type="GO" id="GO:0030170">
    <property type="term" value="F:pyridoxal phosphate binding"/>
    <property type="evidence" value="ECO:0007669"/>
    <property type="project" value="InterPro"/>
</dbReference>
<keyword evidence="3 4" id="KW-0663">Pyridoxal phosphate</keyword>
<dbReference type="Gene3D" id="3.40.640.10">
    <property type="entry name" value="Type I PLP-dependent aspartate aminotransferase-like (Major domain)"/>
    <property type="match status" value="1"/>
</dbReference>
<dbReference type="InterPro" id="IPR015422">
    <property type="entry name" value="PyrdxlP-dep_Trfase_small"/>
</dbReference>
<name>A0A0M3R9F1_9BACI</name>
<evidence type="ECO:0000256" key="1">
    <source>
        <dbReference type="ARBA" id="ARBA00001933"/>
    </source>
</evidence>
<evidence type="ECO:0000256" key="4">
    <source>
        <dbReference type="RuleBase" id="RU003560"/>
    </source>
</evidence>
<evidence type="ECO:0000256" key="2">
    <source>
        <dbReference type="ARBA" id="ARBA00008954"/>
    </source>
</evidence>
<gene>
    <name evidence="5" type="ORF">AM592_06780</name>
</gene>
<dbReference type="SUPFAM" id="SSF53383">
    <property type="entry name" value="PLP-dependent transferases"/>
    <property type="match status" value="1"/>
</dbReference>
<reference evidence="5 6" key="2">
    <citation type="journal article" date="2016" name="Int. J. Syst. Evol. Microbiol.">
        <title>Bacillus gobiensis sp. nov., isolated from a soil sample.</title>
        <authorList>
            <person name="Liu B."/>
            <person name="Liu G.H."/>
            <person name="Cetin S."/>
            <person name="Schumann P."/>
            <person name="Pan Z.Z."/>
            <person name="Chen Q.Q."/>
        </authorList>
    </citation>
    <scope>NUCLEOTIDE SEQUENCE [LARGE SCALE GENOMIC DNA]</scope>
    <source>
        <strain evidence="5 6">FJAT-4402</strain>
    </source>
</reference>
<reference evidence="6" key="1">
    <citation type="submission" date="2015-08" db="EMBL/GenBank/DDBJ databases">
        <title>Genome sequencing project for genomic taxonomy and phylogenomics of Bacillus-like bacteria.</title>
        <authorList>
            <person name="Liu B."/>
            <person name="Wang J."/>
            <person name="Zhu Y."/>
            <person name="Liu G."/>
            <person name="Chen Q."/>
            <person name="Chen Z."/>
            <person name="Lan J."/>
            <person name="Che J."/>
            <person name="Ge C."/>
            <person name="Shi H."/>
            <person name="Pan Z."/>
            <person name="Liu X."/>
        </authorList>
    </citation>
    <scope>NUCLEOTIDE SEQUENCE [LARGE SCALE GENOMIC DNA]</scope>
    <source>
        <strain evidence="6">FJAT-4402</strain>
    </source>
</reference>
<evidence type="ECO:0000256" key="3">
    <source>
        <dbReference type="ARBA" id="ARBA00022898"/>
    </source>
</evidence>
<dbReference type="AlphaFoldDB" id="A0A0M3R9F1"/>
<dbReference type="Gene3D" id="3.90.1150.10">
    <property type="entry name" value="Aspartate Aminotransferase, domain 1"/>
    <property type="match status" value="1"/>
</dbReference>
<comment type="similarity">
    <text evidence="2 4">Belongs to the class-III pyridoxal-phosphate-dependent aminotransferase family.</text>
</comment>
<dbReference type="PROSITE" id="PS00600">
    <property type="entry name" value="AA_TRANSFER_CLASS_3"/>
    <property type="match status" value="1"/>
</dbReference>
<evidence type="ECO:0000313" key="5">
    <source>
        <dbReference type="EMBL" id="ALC81332.1"/>
    </source>
</evidence>
<proteinExistence type="inferred from homology"/>
<comment type="cofactor">
    <cofactor evidence="1">
        <name>pyridoxal 5'-phosphate</name>
        <dbReference type="ChEBI" id="CHEBI:597326"/>
    </cofactor>
</comment>
<dbReference type="Proteomes" id="UP000067625">
    <property type="component" value="Chromosome"/>
</dbReference>
<dbReference type="InterPro" id="IPR015424">
    <property type="entry name" value="PyrdxlP-dep_Trfase"/>
</dbReference>
<organism evidence="5 6">
    <name type="scientific">Bacillus gobiensis</name>
    <dbReference type="NCBI Taxonomy" id="1441095"/>
    <lineage>
        <taxon>Bacteria</taxon>
        <taxon>Bacillati</taxon>
        <taxon>Bacillota</taxon>
        <taxon>Bacilli</taxon>
        <taxon>Bacillales</taxon>
        <taxon>Bacillaceae</taxon>
        <taxon>Bacillus</taxon>
    </lineage>
</organism>
<dbReference type="PATRIC" id="fig|1441095.3.peg.1499"/>
<dbReference type="PANTHER" id="PTHR43094:SF1">
    <property type="entry name" value="AMINOTRANSFERASE CLASS-III"/>
    <property type="match status" value="1"/>
</dbReference>
<sequence length="447" mass="49493">MKSYLIKPELNGEYPIAVHADGVYIYDADEKKYLDGSSGAVTCNIGHGVKEIIDPLYDQLKNLSFVYRSQFSNLPAEQLAEELANLLPGDLTRSFFVNSGSEAIETAMKIAIQYWQDKNHPQKTKFISRWNSYHGITNGALALSGFYERRVRFTHMIEHYPAVSAPNCYRCPYQLAYPECGIACAQELEKAIHRIGKSNVAAFVAEPIVGAAGAAITPPEGYYEKIKKVCEKNDVLFIADEVMSGIGRTGKWLAIEHWNVEPDIVALGKGISGGYAPIAATVVSDSIIQVIENGSRIIMSGHTFSANPFSARAGLEVIRYSKAKNVCRQAELMGEQLQKQLQDWMMYTKIIGDIRGKGLLIGVEFVRNKETKDPFPPEFGLTEKIVKEAKKRGLLLYPSSAGLDTAGNAVIISPPLTISKKEMQELFHLFQSVIQSVEITCEKEGKL</sequence>
<dbReference type="RefSeq" id="WP_053603089.1">
    <property type="nucleotide sequence ID" value="NZ_CP012600.1"/>
</dbReference>
<dbReference type="EMBL" id="CP012600">
    <property type="protein sequence ID" value="ALC81332.1"/>
    <property type="molecule type" value="Genomic_DNA"/>
</dbReference>
<dbReference type="NCBIfam" id="NF005375">
    <property type="entry name" value="PRK06917.1"/>
    <property type="match status" value="1"/>
</dbReference>
<evidence type="ECO:0000313" key="6">
    <source>
        <dbReference type="Proteomes" id="UP000067625"/>
    </source>
</evidence>
<protein>
    <recommendedName>
        <fullName evidence="7">Aminotransferase class III</fullName>
    </recommendedName>
</protein>
<dbReference type="InterPro" id="IPR049704">
    <property type="entry name" value="Aminotrans_3_PPA_site"/>
</dbReference>
<dbReference type="Pfam" id="PF00202">
    <property type="entry name" value="Aminotran_3"/>
    <property type="match status" value="1"/>
</dbReference>
<accession>A0A0M3R9F1</accession>
<dbReference type="FunFam" id="3.40.640.10:FF:000004">
    <property type="entry name" value="Acetylornithine aminotransferase"/>
    <property type="match status" value="1"/>
</dbReference>
<dbReference type="InterPro" id="IPR015421">
    <property type="entry name" value="PyrdxlP-dep_Trfase_major"/>
</dbReference>
<dbReference type="GO" id="GO:0008483">
    <property type="term" value="F:transaminase activity"/>
    <property type="evidence" value="ECO:0007669"/>
    <property type="project" value="InterPro"/>
</dbReference>
<keyword evidence="6" id="KW-1185">Reference proteome</keyword>